<keyword evidence="1" id="KW-0732">Signal</keyword>
<dbReference type="OrthoDB" id="5959603at2759"/>
<keyword evidence="2" id="KW-1185">Reference proteome</keyword>
<dbReference type="RefSeq" id="XP_022101353.1">
    <property type="nucleotide sequence ID" value="XM_022245661.1"/>
</dbReference>
<protein>
    <submittedName>
        <fullName evidence="3">Uncharacterized protein LOC110984987</fullName>
    </submittedName>
</protein>
<dbReference type="GeneID" id="110984987"/>
<accession>A0A8B7Z6T3</accession>
<evidence type="ECO:0000256" key="1">
    <source>
        <dbReference type="SAM" id="SignalP"/>
    </source>
</evidence>
<evidence type="ECO:0000313" key="3">
    <source>
        <dbReference type="RefSeq" id="XP_022101353.1"/>
    </source>
</evidence>
<evidence type="ECO:0000313" key="2">
    <source>
        <dbReference type="Proteomes" id="UP000694845"/>
    </source>
</evidence>
<gene>
    <name evidence="3" type="primary">LOC110984987</name>
</gene>
<proteinExistence type="predicted"/>
<feature type="signal peptide" evidence="1">
    <location>
        <begin position="1"/>
        <end position="20"/>
    </location>
</feature>
<name>A0A8B7Z6T3_ACAPL</name>
<reference evidence="3" key="1">
    <citation type="submission" date="2025-08" db="UniProtKB">
        <authorList>
            <consortium name="RefSeq"/>
        </authorList>
    </citation>
    <scope>IDENTIFICATION</scope>
</reference>
<feature type="chain" id="PRO_5034381599" evidence="1">
    <location>
        <begin position="21"/>
        <end position="307"/>
    </location>
</feature>
<dbReference type="Proteomes" id="UP000694845">
    <property type="component" value="Unplaced"/>
</dbReference>
<organism evidence="2 3">
    <name type="scientific">Acanthaster planci</name>
    <name type="common">Crown-of-thorns starfish</name>
    <dbReference type="NCBI Taxonomy" id="133434"/>
    <lineage>
        <taxon>Eukaryota</taxon>
        <taxon>Metazoa</taxon>
        <taxon>Echinodermata</taxon>
        <taxon>Eleutherozoa</taxon>
        <taxon>Asterozoa</taxon>
        <taxon>Asteroidea</taxon>
        <taxon>Valvatacea</taxon>
        <taxon>Valvatida</taxon>
        <taxon>Acanthasteridae</taxon>
        <taxon>Acanthaster</taxon>
    </lineage>
</organism>
<dbReference type="KEGG" id="aplc:110984987"/>
<dbReference type="OMA" id="IVCWGGV"/>
<dbReference type="AlphaFoldDB" id="A0A8B7Z6T3"/>
<sequence length="307" mass="33007">MKHSKMILLSVGLLFSVAWAIPVSDSSAPPPPPIIVPVVTNYITTEVQTLAQDASITFIGQLCEQYKGMGVQVTVLLNNNPDWDPSVGVLYYYVVDDPNKGSSAALCNNSPGGSPQANCTVKAWPSNGDIYIKGHAGQSEAISFTLSVVIRPKASKGGASIKPRPFSFIKPPLRNLGGTPSANNLTVYLSEVVTLTATQPLGYHKKALLAFTFCPTPQTGTRYEVQSTTSATDGRSSYASYICDKLPCVVDGENVIAHNGRQLPSNIVRTGSGTWKTLYALIVCWGGVWNPPKDEYIGHFIFNAHIM</sequence>